<protein>
    <submittedName>
        <fullName evidence="2">Uncharacterized protein</fullName>
    </submittedName>
</protein>
<dbReference type="Proteomes" id="UP000596742">
    <property type="component" value="Unassembled WGS sequence"/>
</dbReference>
<comment type="caution">
    <text evidence="2">The sequence shown here is derived from an EMBL/GenBank/DDBJ whole genome shotgun (WGS) entry which is preliminary data.</text>
</comment>
<keyword evidence="1" id="KW-0175">Coiled coil</keyword>
<sequence length="348" mass="41641">MYSKFSRKDGLILVCGVSTFFILTHVGESLFDSSVKVPIGIIIACSCWIISSWERYNATQQLNMVIDRIHRENECLKSNLAEQDEMLAQHQLKQLESENKLREENHKSKQKCEEVKREMEKFITRSNLEMENIKTALVSQHELESQMYKDRCISLTEHLRTAMTEGYSLETQLQSARIDIHQKHEAFEQYKKSSKKRLDAMKTQLQIAWINFQKEREEYEENKMSSQKRYDTMVTKLQTAKIEFQKQCEKYDEYDTSSKRKIYTLETQLTTAGIEFQKEHEEYEEYKKSSRKRFDSMETQLQKIGIDMQNRETYEEYEKSCKKRIYTLDMEKNNYKELLQKLREIANK</sequence>
<feature type="coiled-coil region" evidence="1">
    <location>
        <begin position="66"/>
        <end position="125"/>
    </location>
</feature>
<dbReference type="EMBL" id="UYJE01003834">
    <property type="protein sequence ID" value="VDI22732.1"/>
    <property type="molecule type" value="Genomic_DNA"/>
</dbReference>
<organism evidence="2 3">
    <name type="scientific">Mytilus galloprovincialis</name>
    <name type="common">Mediterranean mussel</name>
    <dbReference type="NCBI Taxonomy" id="29158"/>
    <lineage>
        <taxon>Eukaryota</taxon>
        <taxon>Metazoa</taxon>
        <taxon>Spiralia</taxon>
        <taxon>Lophotrochozoa</taxon>
        <taxon>Mollusca</taxon>
        <taxon>Bivalvia</taxon>
        <taxon>Autobranchia</taxon>
        <taxon>Pteriomorphia</taxon>
        <taxon>Mytilida</taxon>
        <taxon>Mytiloidea</taxon>
        <taxon>Mytilidae</taxon>
        <taxon>Mytilinae</taxon>
        <taxon>Mytilus</taxon>
    </lineage>
</organism>
<reference evidence="2" key="1">
    <citation type="submission" date="2018-11" db="EMBL/GenBank/DDBJ databases">
        <authorList>
            <person name="Alioto T."/>
            <person name="Alioto T."/>
        </authorList>
    </citation>
    <scope>NUCLEOTIDE SEQUENCE</scope>
</reference>
<dbReference type="AlphaFoldDB" id="A0A8B6DN36"/>
<evidence type="ECO:0000313" key="3">
    <source>
        <dbReference type="Proteomes" id="UP000596742"/>
    </source>
</evidence>
<gene>
    <name evidence="2" type="ORF">MGAL_10B058740</name>
</gene>
<keyword evidence="3" id="KW-1185">Reference proteome</keyword>
<dbReference type="OrthoDB" id="8830751at2759"/>
<name>A0A8B6DN36_MYTGA</name>
<proteinExistence type="predicted"/>
<evidence type="ECO:0000313" key="2">
    <source>
        <dbReference type="EMBL" id="VDI22732.1"/>
    </source>
</evidence>
<evidence type="ECO:0000256" key="1">
    <source>
        <dbReference type="SAM" id="Coils"/>
    </source>
</evidence>
<accession>A0A8B6DN36</accession>